<feature type="domain" description="LysM" evidence="2">
    <location>
        <begin position="34"/>
        <end position="82"/>
    </location>
</feature>
<dbReference type="PROSITE" id="PS51782">
    <property type="entry name" value="LYSM"/>
    <property type="match status" value="1"/>
</dbReference>
<organism evidence="3 4">
    <name type="scientific">Paraferrimonas sedimenticola</name>
    <dbReference type="NCBI Taxonomy" id="375674"/>
    <lineage>
        <taxon>Bacteria</taxon>
        <taxon>Pseudomonadati</taxon>
        <taxon>Pseudomonadota</taxon>
        <taxon>Gammaproteobacteria</taxon>
        <taxon>Alteromonadales</taxon>
        <taxon>Ferrimonadaceae</taxon>
        <taxon>Paraferrimonas</taxon>
    </lineage>
</organism>
<proteinExistence type="predicted"/>
<protein>
    <submittedName>
        <fullName evidence="3">Peptidoglycan-binding protein LysM</fullName>
    </submittedName>
</protein>
<evidence type="ECO:0000313" key="3">
    <source>
        <dbReference type="EMBL" id="GLP97697.1"/>
    </source>
</evidence>
<dbReference type="SMART" id="SM00257">
    <property type="entry name" value="LysM"/>
    <property type="match status" value="1"/>
</dbReference>
<dbReference type="Gene3D" id="3.10.350.10">
    <property type="entry name" value="LysM domain"/>
    <property type="match status" value="1"/>
</dbReference>
<dbReference type="Pfam" id="PF01476">
    <property type="entry name" value="LysM"/>
    <property type="match status" value="1"/>
</dbReference>
<keyword evidence="4" id="KW-1185">Reference proteome</keyword>
<dbReference type="Proteomes" id="UP001161422">
    <property type="component" value="Unassembled WGS sequence"/>
</dbReference>
<name>A0AA37RZD0_9GAMM</name>
<dbReference type="SUPFAM" id="SSF54106">
    <property type="entry name" value="LysM domain"/>
    <property type="match status" value="1"/>
</dbReference>
<dbReference type="InterPro" id="IPR052196">
    <property type="entry name" value="Bact_Kbp"/>
</dbReference>
<dbReference type="PANTHER" id="PTHR34700">
    <property type="entry name" value="POTASSIUM BINDING PROTEIN KBP"/>
    <property type="match status" value="1"/>
</dbReference>
<dbReference type="EMBL" id="BSNC01000009">
    <property type="protein sequence ID" value="GLP97697.1"/>
    <property type="molecule type" value="Genomic_DNA"/>
</dbReference>
<evidence type="ECO:0000313" key="4">
    <source>
        <dbReference type="Proteomes" id="UP001161422"/>
    </source>
</evidence>
<dbReference type="InterPro" id="IPR036779">
    <property type="entry name" value="LysM_dom_sf"/>
</dbReference>
<feature type="signal peptide" evidence="1">
    <location>
        <begin position="1"/>
        <end position="23"/>
    </location>
</feature>
<dbReference type="RefSeq" id="WP_095507005.1">
    <property type="nucleotide sequence ID" value="NZ_BSNC01000009.1"/>
</dbReference>
<evidence type="ECO:0000259" key="2">
    <source>
        <dbReference type="PROSITE" id="PS51782"/>
    </source>
</evidence>
<sequence>MDVTLKRLFVAVSLTVLSAFAVADTLTLKSGHPEAYTVVKGDTLWDISAKFLEDPWLWPKLWGANPQVSNPHLIYPGDRLTLVFIDGEPRLVKKAFIKRSPEGRVQSKNGPIPPVQLSAIQAYLSKNRVVESEWLEEQPQLLSGETNRKYHVSGQQVYSQGEFEVGQRVGIYRIGRSFTKQTVDGIEPLGTEIILSASGIVRQSGDVNVIELKSDYSETTAGDKVIAIDDSSLMPAYFMPQAGSGEDIRVLATNNGARAVGNMEVIYLDAGAEQGLQPGQVFSGFRQGKRIVIDSKGKPVQPNERSRYNRIKANFSEENALNMPDVYHGEVMVFKVFDKVSLGIVLRINKPLRVDDKLKTPVELAKSFSGSQMR</sequence>
<comment type="caution">
    <text evidence="3">The sequence shown here is derived from an EMBL/GenBank/DDBJ whole genome shotgun (WGS) entry which is preliminary data.</text>
</comment>
<dbReference type="CDD" id="cd00118">
    <property type="entry name" value="LysM"/>
    <property type="match status" value="1"/>
</dbReference>
<accession>A0AA37RZD0</accession>
<feature type="chain" id="PRO_5041239147" evidence="1">
    <location>
        <begin position="24"/>
        <end position="374"/>
    </location>
</feature>
<dbReference type="InterPro" id="IPR018392">
    <property type="entry name" value="LysM"/>
</dbReference>
<dbReference type="PANTHER" id="PTHR34700:SF4">
    <property type="entry name" value="PHAGE-LIKE ELEMENT PBSX PROTEIN XKDP"/>
    <property type="match status" value="1"/>
</dbReference>
<keyword evidence="1" id="KW-0732">Signal</keyword>
<reference evidence="3" key="1">
    <citation type="journal article" date="2014" name="Int. J. Syst. Evol. Microbiol.">
        <title>Complete genome sequence of Corynebacterium casei LMG S-19264T (=DSM 44701T), isolated from a smear-ripened cheese.</title>
        <authorList>
            <consortium name="US DOE Joint Genome Institute (JGI-PGF)"/>
            <person name="Walter F."/>
            <person name="Albersmeier A."/>
            <person name="Kalinowski J."/>
            <person name="Ruckert C."/>
        </authorList>
    </citation>
    <scope>NUCLEOTIDE SEQUENCE</scope>
    <source>
        <strain evidence="3">NBRC 101628</strain>
    </source>
</reference>
<evidence type="ECO:0000256" key="1">
    <source>
        <dbReference type="SAM" id="SignalP"/>
    </source>
</evidence>
<gene>
    <name evidence="3" type="ORF">GCM10007895_30040</name>
</gene>
<dbReference type="AlphaFoldDB" id="A0AA37RZD0"/>
<reference evidence="3" key="2">
    <citation type="submission" date="2023-01" db="EMBL/GenBank/DDBJ databases">
        <title>Draft genome sequence of Paraferrimonas sedimenticola strain NBRC 101628.</title>
        <authorList>
            <person name="Sun Q."/>
            <person name="Mori K."/>
        </authorList>
    </citation>
    <scope>NUCLEOTIDE SEQUENCE</scope>
    <source>
        <strain evidence="3">NBRC 101628</strain>
    </source>
</reference>